<dbReference type="OrthoDB" id="9974429at2759"/>
<sequence length="196" mass="21399">MVYLIIFLILLATIHIQQATAYQRYCVFDTASCDEDSDCCPGCTCRYGNMSYADALLESYVKNDFNVLLDGGVCGGNNGPRSCPICVASGEVCTAGGLDCCYGTCTNGRCYRIANVCYFDGISCYDFDNNCAIGGNYPCYDPDRRYANTYPITIGCCLPDGTDATKPQTINGKVYTTVAQCKSGLYDGFKKYCRYS</sequence>
<organism evidence="2 3">
    <name type="scientific">Adineta steineri</name>
    <dbReference type="NCBI Taxonomy" id="433720"/>
    <lineage>
        <taxon>Eukaryota</taxon>
        <taxon>Metazoa</taxon>
        <taxon>Spiralia</taxon>
        <taxon>Gnathifera</taxon>
        <taxon>Rotifera</taxon>
        <taxon>Eurotatoria</taxon>
        <taxon>Bdelloidea</taxon>
        <taxon>Adinetida</taxon>
        <taxon>Adinetidae</taxon>
        <taxon>Adineta</taxon>
    </lineage>
</organism>
<evidence type="ECO:0000313" key="2">
    <source>
        <dbReference type="EMBL" id="CAF0742713.1"/>
    </source>
</evidence>
<protein>
    <submittedName>
        <fullName evidence="2">Uncharacterized protein</fullName>
    </submittedName>
</protein>
<name>A0A813NNZ4_9BILA</name>
<keyword evidence="1" id="KW-0732">Signal</keyword>
<comment type="caution">
    <text evidence="2">The sequence shown here is derived from an EMBL/GenBank/DDBJ whole genome shotgun (WGS) entry which is preliminary data.</text>
</comment>
<feature type="chain" id="PRO_5032727338" evidence="1">
    <location>
        <begin position="22"/>
        <end position="196"/>
    </location>
</feature>
<dbReference type="Proteomes" id="UP000663891">
    <property type="component" value="Unassembled WGS sequence"/>
</dbReference>
<reference evidence="2" key="1">
    <citation type="submission" date="2021-02" db="EMBL/GenBank/DDBJ databases">
        <authorList>
            <person name="Nowell W R."/>
        </authorList>
    </citation>
    <scope>NUCLEOTIDE SEQUENCE</scope>
</reference>
<evidence type="ECO:0000313" key="3">
    <source>
        <dbReference type="Proteomes" id="UP000663891"/>
    </source>
</evidence>
<dbReference type="AlphaFoldDB" id="A0A813NNZ4"/>
<evidence type="ECO:0000256" key="1">
    <source>
        <dbReference type="SAM" id="SignalP"/>
    </source>
</evidence>
<feature type="signal peptide" evidence="1">
    <location>
        <begin position="1"/>
        <end position="21"/>
    </location>
</feature>
<gene>
    <name evidence="2" type="ORF">VCS650_LOCUS751</name>
</gene>
<accession>A0A813NNZ4</accession>
<dbReference type="EMBL" id="CAJNON010000004">
    <property type="protein sequence ID" value="CAF0742713.1"/>
    <property type="molecule type" value="Genomic_DNA"/>
</dbReference>
<proteinExistence type="predicted"/>